<evidence type="ECO:0000256" key="4">
    <source>
        <dbReference type="ARBA" id="ARBA00022692"/>
    </source>
</evidence>
<feature type="transmembrane region" description="Helical" evidence="7">
    <location>
        <begin position="84"/>
        <end position="103"/>
    </location>
</feature>
<dbReference type="SUPFAM" id="SSF103473">
    <property type="entry name" value="MFS general substrate transporter"/>
    <property type="match status" value="1"/>
</dbReference>
<sequence>MAMSGRVYSWYSALLAAMCMVLYGFDASVFNSVQASDNWLAYFDLDKDEDTQLIGLINTAYTIGAIVAGFFIGGPLADFAGRRVGMGAGCLVTIIAAFMQAFAPRHNLGVFIAGRVIIGLGQGMALTAGPVYINEITPAEIRGVVMTFWQLNFSVGSFIAYWINYACSLRREELGDWDWRMVVLFQILVPTIVCTLLWTIPESPRWYIQKNKPEKAHKAICSLRNSQEEAEQELLTIREAIEYEKEAISTNYTALFKDPSVRKRLFLTMILNVGQQLTGQGTLNNYSTAIYRKVWPDTRTINLINALNGTFGILFTLNAMWTADRYGRRWLFMVGAVGMGLCMLLVPVVSLATPELEGGVKSQSVGIAIVFLLFLFAFFYKPSWGATVWIYTAEVFSMNIRAQAVGMCSQSQNVANTIFQQFFPTFLKNTGLKCLFFFMAVNFLLVAYVWFFIPETKKVPLEEIDVLFGGANHVEKGSQLVSLGPETTTKDAAIGEQTLGKKQDEDHLIVGMPEHEAGNLTWTSSLPSLFDVYKSTSGGQVAREAEDDRRASDHSASVPIALSQHGIGRPFEDKEKSRLFMHYINDLSMWVDVCDVKRHFGTEVPKRACHSPLLAYSIIALASRSLCSIAGTDDSKPSTYYSHALQYLIPILDSSFEALNEEVLAAIVILRQYEEMTDSDFGVHLSGSSKLLNSMFSLASKGGLGEAASWIVLRQDYWVALVKSQPMSINLDSYKGSSSFVRTEPECLANRAVFLCAQAIAYAFQPAAIRDLDRWNKLNQELGHWLISNPWHADPLWVEPPHTNSANGSAFPTIWMTHPAHVVGYQHYSLARMVLHIFNPYLSKPSLDTFKKRKESEKAVLDNFRVLLGLAMSNPSVVNAGFTASHTLRACGVYLTDPKEQQESLEFLRKTHLRTGWLTKDLIEQLTVQWSQDGSSSAFGHLFSEKT</sequence>
<dbReference type="AlphaFoldDB" id="A0A7J6J6L9"/>
<reference evidence="9 10" key="2">
    <citation type="submission" date="2020-04" db="EMBL/GenBank/DDBJ databases">
        <title>Genome sequencing and assembly of multiple isolates from the Colletotrichum gloeosporioides species complex.</title>
        <authorList>
            <person name="Gan P."/>
            <person name="Shirasu K."/>
        </authorList>
    </citation>
    <scope>NUCLEOTIDE SEQUENCE [LARGE SCALE GENOMIC DNA]</scope>
    <source>
        <strain evidence="9 10">Nara gc5</strain>
    </source>
</reference>
<feature type="transmembrane region" description="Helical" evidence="7">
    <location>
        <begin position="183"/>
        <end position="200"/>
    </location>
</feature>
<keyword evidence="3" id="KW-0813">Transport</keyword>
<dbReference type="EMBL" id="ANPB02000004">
    <property type="protein sequence ID" value="KAF4484783.1"/>
    <property type="molecule type" value="Genomic_DNA"/>
</dbReference>
<feature type="transmembrane region" description="Helical" evidence="7">
    <location>
        <begin position="109"/>
        <end position="132"/>
    </location>
</feature>
<comment type="subcellular location">
    <subcellularLocation>
        <location evidence="1">Membrane</location>
        <topology evidence="1">Multi-pass membrane protein</topology>
    </subcellularLocation>
</comment>
<dbReference type="PRINTS" id="PR00171">
    <property type="entry name" value="SUGRTRNSPORT"/>
</dbReference>
<dbReference type="PANTHER" id="PTHR48022">
    <property type="entry name" value="PLASTIDIC GLUCOSE TRANSPORTER 4"/>
    <property type="match status" value="1"/>
</dbReference>
<proteinExistence type="inferred from homology"/>
<dbReference type="InterPro" id="IPR036259">
    <property type="entry name" value="MFS_trans_sf"/>
</dbReference>
<dbReference type="Gene3D" id="1.20.1250.20">
    <property type="entry name" value="MFS general substrate transporter like domains"/>
    <property type="match status" value="1"/>
</dbReference>
<dbReference type="InterPro" id="IPR020846">
    <property type="entry name" value="MFS_dom"/>
</dbReference>
<dbReference type="InParanoid" id="A0A7J6J6L9"/>
<dbReference type="InterPro" id="IPR050360">
    <property type="entry name" value="MFS_Sugar_Transporters"/>
</dbReference>
<evidence type="ECO:0000256" key="2">
    <source>
        <dbReference type="ARBA" id="ARBA00010992"/>
    </source>
</evidence>
<evidence type="ECO:0000256" key="3">
    <source>
        <dbReference type="ARBA" id="ARBA00022448"/>
    </source>
</evidence>
<feature type="domain" description="Major facilitator superfamily (MFS) profile" evidence="8">
    <location>
        <begin position="12"/>
        <end position="457"/>
    </location>
</feature>
<dbReference type="PANTHER" id="PTHR48022:SF46">
    <property type="entry name" value="SUGAR TRANSPORTER, PUTATIVE (AFU_ORTHOLOGUE AFUA_1G11830)-RELATED"/>
    <property type="match status" value="1"/>
</dbReference>
<dbReference type="InterPro" id="IPR005828">
    <property type="entry name" value="MFS_sugar_transport-like"/>
</dbReference>
<evidence type="ECO:0000256" key="7">
    <source>
        <dbReference type="SAM" id="Phobius"/>
    </source>
</evidence>
<gene>
    <name evidence="9" type="primary">qutD-16</name>
    <name evidence="9" type="ORF">CGGC5_v007189</name>
</gene>
<dbReference type="FunFam" id="1.20.1250.20:FF:000134">
    <property type="entry name" value="MFS sugar transporter protein"/>
    <property type="match status" value="1"/>
</dbReference>
<dbReference type="PROSITE" id="PS00216">
    <property type="entry name" value="SUGAR_TRANSPORT_1"/>
    <property type="match status" value="2"/>
</dbReference>
<dbReference type="GO" id="GO:0016020">
    <property type="term" value="C:membrane"/>
    <property type="evidence" value="ECO:0007669"/>
    <property type="project" value="UniProtKB-SubCell"/>
</dbReference>
<evidence type="ECO:0000256" key="1">
    <source>
        <dbReference type="ARBA" id="ARBA00004141"/>
    </source>
</evidence>
<dbReference type="InterPro" id="IPR005829">
    <property type="entry name" value="Sugar_transporter_CS"/>
</dbReference>
<feature type="transmembrane region" description="Helical" evidence="7">
    <location>
        <begin position="364"/>
        <end position="380"/>
    </location>
</feature>
<evidence type="ECO:0000256" key="5">
    <source>
        <dbReference type="ARBA" id="ARBA00022989"/>
    </source>
</evidence>
<feature type="transmembrane region" description="Helical" evidence="7">
    <location>
        <begin position="330"/>
        <end position="352"/>
    </location>
</feature>
<dbReference type="GeneID" id="43619728"/>
<evidence type="ECO:0000313" key="10">
    <source>
        <dbReference type="Proteomes" id="UP000011096"/>
    </source>
</evidence>
<dbReference type="PROSITE" id="PS50850">
    <property type="entry name" value="MFS"/>
    <property type="match status" value="1"/>
</dbReference>
<protein>
    <submittedName>
        <fullName evidence="9">Quinate permease</fullName>
    </submittedName>
</protein>
<keyword evidence="4 7" id="KW-0812">Transmembrane</keyword>
<dbReference type="Proteomes" id="UP000011096">
    <property type="component" value="Unassembled WGS sequence"/>
</dbReference>
<dbReference type="PROSITE" id="PS00217">
    <property type="entry name" value="SUGAR_TRANSPORT_2"/>
    <property type="match status" value="1"/>
</dbReference>
<evidence type="ECO:0000256" key="6">
    <source>
        <dbReference type="ARBA" id="ARBA00023136"/>
    </source>
</evidence>
<dbReference type="NCBIfam" id="TIGR00879">
    <property type="entry name" value="SP"/>
    <property type="match status" value="1"/>
</dbReference>
<name>A0A7J6J6L9_COLFN</name>
<feature type="transmembrane region" description="Helical" evidence="7">
    <location>
        <begin position="144"/>
        <end position="163"/>
    </location>
</feature>
<dbReference type="InterPro" id="IPR003663">
    <property type="entry name" value="Sugar/inositol_transpt"/>
</dbReference>
<feature type="transmembrane region" description="Helical" evidence="7">
    <location>
        <begin position="51"/>
        <end position="72"/>
    </location>
</feature>
<evidence type="ECO:0000259" key="8">
    <source>
        <dbReference type="PROSITE" id="PS50850"/>
    </source>
</evidence>
<dbReference type="RefSeq" id="XP_031885143.1">
    <property type="nucleotide sequence ID" value="XM_032035725.1"/>
</dbReference>
<comment type="similarity">
    <text evidence="2">Belongs to the major facilitator superfamily. Sugar transporter (TC 2.A.1.1) family.</text>
</comment>
<feature type="transmembrane region" description="Helical" evidence="7">
    <location>
        <begin position="434"/>
        <end position="453"/>
    </location>
</feature>
<keyword evidence="10" id="KW-1185">Reference proteome</keyword>
<dbReference type="OrthoDB" id="6612291at2759"/>
<evidence type="ECO:0000313" key="9">
    <source>
        <dbReference type="EMBL" id="KAF4484783.1"/>
    </source>
</evidence>
<dbReference type="CDD" id="cd12148">
    <property type="entry name" value="fungal_TF_MHR"/>
    <property type="match status" value="1"/>
</dbReference>
<comment type="caution">
    <text evidence="9">The sequence shown here is derived from an EMBL/GenBank/DDBJ whole genome shotgun (WGS) entry which is preliminary data.</text>
</comment>
<dbReference type="Pfam" id="PF00083">
    <property type="entry name" value="Sugar_tr"/>
    <property type="match status" value="1"/>
</dbReference>
<organism evidence="9 10">
    <name type="scientific">Colletotrichum fructicola (strain Nara gc5)</name>
    <name type="common">Anthracnose fungus</name>
    <name type="synonym">Colletotrichum gloeosporioides (strain Nara gc5)</name>
    <dbReference type="NCBI Taxonomy" id="1213859"/>
    <lineage>
        <taxon>Eukaryota</taxon>
        <taxon>Fungi</taxon>
        <taxon>Dikarya</taxon>
        <taxon>Ascomycota</taxon>
        <taxon>Pezizomycotina</taxon>
        <taxon>Sordariomycetes</taxon>
        <taxon>Hypocreomycetidae</taxon>
        <taxon>Glomerellales</taxon>
        <taxon>Glomerellaceae</taxon>
        <taxon>Colletotrichum</taxon>
        <taxon>Colletotrichum gloeosporioides species complex</taxon>
    </lineage>
</organism>
<keyword evidence="6 7" id="KW-0472">Membrane</keyword>
<dbReference type="GO" id="GO:0005351">
    <property type="term" value="F:carbohydrate:proton symporter activity"/>
    <property type="evidence" value="ECO:0007669"/>
    <property type="project" value="TreeGrafter"/>
</dbReference>
<keyword evidence="5 7" id="KW-1133">Transmembrane helix</keyword>
<accession>A0A7J6J6L9</accession>
<reference evidence="9 10" key="1">
    <citation type="submission" date="2012-08" db="EMBL/GenBank/DDBJ databases">
        <authorList>
            <person name="Gan P.H.P."/>
            <person name="Ikeda K."/>
            <person name="Irieda H."/>
            <person name="Narusaka M."/>
            <person name="O'Connell R.J."/>
            <person name="Narusaka Y."/>
            <person name="Takano Y."/>
            <person name="Kubo Y."/>
            <person name="Shirasu K."/>
        </authorList>
    </citation>
    <scope>NUCLEOTIDE SEQUENCE [LARGE SCALE GENOMIC DNA]</scope>
    <source>
        <strain evidence="9 10">Nara gc5</strain>
    </source>
</reference>